<organism evidence="1 2">
    <name type="scientific">Sphingobacterium siyangense</name>
    <dbReference type="NCBI Taxonomy" id="459529"/>
    <lineage>
        <taxon>Bacteria</taxon>
        <taxon>Pseudomonadati</taxon>
        <taxon>Bacteroidota</taxon>
        <taxon>Sphingobacteriia</taxon>
        <taxon>Sphingobacteriales</taxon>
        <taxon>Sphingobacteriaceae</taxon>
        <taxon>Sphingobacterium</taxon>
    </lineage>
</organism>
<dbReference type="EMBL" id="VLKR01000021">
    <property type="protein sequence ID" value="TWI17573.1"/>
    <property type="molecule type" value="Genomic_DNA"/>
</dbReference>
<dbReference type="Proteomes" id="UP000315908">
    <property type="component" value="Unassembled WGS sequence"/>
</dbReference>
<gene>
    <name evidence="1" type="ORF">IQ31_03724</name>
</gene>
<dbReference type="AlphaFoldDB" id="A0A562MCF3"/>
<sequence length="45" mass="5119">MASNNIQTKIRNYCNSSYTAIYLNKLGDMLILYKDPPSPLAIQLQ</sequence>
<reference evidence="1 2" key="1">
    <citation type="journal article" date="2015" name="Stand. Genomic Sci.">
        <title>Genomic Encyclopedia of Bacterial and Archaeal Type Strains, Phase III: the genomes of soil and plant-associated and newly described type strains.</title>
        <authorList>
            <person name="Whitman W.B."/>
            <person name="Woyke T."/>
            <person name="Klenk H.P."/>
            <person name="Zhou Y."/>
            <person name="Lilburn T.G."/>
            <person name="Beck B.J."/>
            <person name="De Vos P."/>
            <person name="Vandamme P."/>
            <person name="Eisen J.A."/>
            <person name="Garrity G."/>
            <person name="Hugenholtz P."/>
            <person name="Kyrpides N.C."/>
        </authorList>
    </citation>
    <scope>NUCLEOTIDE SEQUENCE [LARGE SCALE GENOMIC DNA]</scope>
    <source>
        <strain evidence="1 2">CGMCC 1.6855</strain>
    </source>
</reference>
<comment type="caution">
    <text evidence="1">The sequence shown here is derived from an EMBL/GenBank/DDBJ whole genome shotgun (WGS) entry which is preliminary data.</text>
</comment>
<accession>A0A562MCF3</accession>
<evidence type="ECO:0000313" key="2">
    <source>
        <dbReference type="Proteomes" id="UP000315908"/>
    </source>
</evidence>
<protein>
    <submittedName>
        <fullName evidence="1">Uncharacterized protein</fullName>
    </submittedName>
</protein>
<name>A0A562MCF3_9SPHI</name>
<proteinExistence type="predicted"/>
<evidence type="ECO:0000313" key="1">
    <source>
        <dbReference type="EMBL" id="TWI17573.1"/>
    </source>
</evidence>